<dbReference type="Pfam" id="PF24720">
    <property type="entry name" value="DUF7673"/>
    <property type="match status" value="1"/>
</dbReference>
<organism evidence="2 3">
    <name type="scientific">Delftia acidovorans</name>
    <name type="common">Pseudomonas acidovorans</name>
    <name type="synonym">Comamonas acidovorans</name>
    <dbReference type="NCBI Taxonomy" id="80866"/>
    <lineage>
        <taxon>Bacteria</taxon>
        <taxon>Pseudomonadati</taxon>
        <taxon>Pseudomonadota</taxon>
        <taxon>Betaproteobacteria</taxon>
        <taxon>Burkholderiales</taxon>
        <taxon>Comamonadaceae</taxon>
        <taxon>Delftia</taxon>
    </lineage>
</organism>
<reference evidence="2 3" key="1">
    <citation type="submission" date="2020-12" db="EMBL/GenBank/DDBJ databases">
        <title>FDA dAtabase for Regulatory Grade micrObial Sequences (FDA-ARGOS): Supporting development and validation of Infectious Disease Dx tests.</title>
        <authorList>
            <person name="Sproer C."/>
            <person name="Gronow S."/>
            <person name="Severitt S."/>
            <person name="Schroder I."/>
            <person name="Tallon L."/>
            <person name="Sadzewicz L."/>
            <person name="Zhao X."/>
            <person name="Boylan J."/>
            <person name="Ott S."/>
            <person name="Bowen H."/>
            <person name="Vavikolanu K."/>
            <person name="Mehta A."/>
            <person name="Aluvathingal J."/>
            <person name="Nadendla S."/>
            <person name="Lowell S."/>
            <person name="Myers T."/>
            <person name="Yan Y."/>
            <person name="Sichtig H."/>
        </authorList>
    </citation>
    <scope>NUCLEOTIDE SEQUENCE [LARGE SCALE GENOMIC DNA]</scope>
    <source>
        <strain evidence="2 3">FDAARGOS_909</strain>
    </source>
</reference>
<name>A0A7T2S7M1_DELAC</name>
<dbReference type="InterPro" id="IPR056090">
    <property type="entry name" value="DUF7673"/>
</dbReference>
<accession>A0A7T2S7M1</accession>
<evidence type="ECO:0000313" key="3">
    <source>
        <dbReference type="Proteomes" id="UP000594778"/>
    </source>
</evidence>
<evidence type="ECO:0000313" key="2">
    <source>
        <dbReference type="EMBL" id="QPS10313.1"/>
    </source>
</evidence>
<dbReference type="AlphaFoldDB" id="A0A7T2S7M1"/>
<sequence>MTSITHRQASATDPLRALVQFFILATCQDHGGARVAARLLLGLYNGTRFPFDLNDLRGLDAENLQLALTLLQFDARPQMEVHQWLNQMYGRTDFGMRFEHMAHAWKLKGRCKKEHLDPVPRLRWDGDAEGSQA</sequence>
<dbReference type="EMBL" id="CP065668">
    <property type="protein sequence ID" value="QPS10313.1"/>
    <property type="molecule type" value="Genomic_DNA"/>
</dbReference>
<evidence type="ECO:0000259" key="1">
    <source>
        <dbReference type="Pfam" id="PF24720"/>
    </source>
</evidence>
<dbReference type="Proteomes" id="UP000594778">
    <property type="component" value="Chromosome"/>
</dbReference>
<feature type="domain" description="DUF7673" evidence="1">
    <location>
        <begin position="16"/>
        <end position="105"/>
    </location>
</feature>
<gene>
    <name evidence="2" type="ORF">I6G66_10080</name>
</gene>
<protein>
    <recommendedName>
        <fullName evidence="1">DUF7673 domain-containing protein</fullName>
    </recommendedName>
</protein>
<proteinExistence type="predicted"/>
<dbReference type="RefSeq" id="WP_197956865.1">
    <property type="nucleotide sequence ID" value="NZ_CP065668.1"/>
</dbReference>